<evidence type="ECO:0000313" key="2">
    <source>
        <dbReference type="EMBL" id="CAF3611934.1"/>
    </source>
</evidence>
<dbReference type="EMBL" id="CAJNOK010001735">
    <property type="protein sequence ID" value="CAF0827487.1"/>
    <property type="molecule type" value="Genomic_DNA"/>
</dbReference>
<gene>
    <name evidence="1" type="ORF">OVA965_LOCUS5971</name>
    <name evidence="2" type="ORF">TMI583_LOCUS5967</name>
</gene>
<reference evidence="2" key="1">
    <citation type="submission" date="2021-02" db="EMBL/GenBank/DDBJ databases">
        <authorList>
            <person name="Nowell W R."/>
        </authorList>
    </citation>
    <scope>NUCLEOTIDE SEQUENCE</scope>
</reference>
<comment type="caution">
    <text evidence="2">The sequence shown here is derived from an EMBL/GenBank/DDBJ whole genome shotgun (WGS) entry which is preliminary data.</text>
</comment>
<dbReference type="Proteomes" id="UP000682733">
    <property type="component" value="Unassembled WGS sequence"/>
</dbReference>
<dbReference type="AlphaFoldDB" id="A0A8S2H820"/>
<protein>
    <submittedName>
        <fullName evidence="2">Uncharacterized protein</fullName>
    </submittedName>
</protein>
<evidence type="ECO:0000313" key="1">
    <source>
        <dbReference type="EMBL" id="CAF0827487.1"/>
    </source>
</evidence>
<organism evidence="2 3">
    <name type="scientific">Didymodactylos carnosus</name>
    <dbReference type="NCBI Taxonomy" id="1234261"/>
    <lineage>
        <taxon>Eukaryota</taxon>
        <taxon>Metazoa</taxon>
        <taxon>Spiralia</taxon>
        <taxon>Gnathifera</taxon>
        <taxon>Rotifera</taxon>
        <taxon>Eurotatoria</taxon>
        <taxon>Bdelloidea</taxon>
        <taxon>Philodinida</taxon>
        <taxon>Philodinidae</taxon>
        <taxon>Didymodactylos</taxon>
    </lineage>
</organism>
<dbReference type="Proteomes" id="UP000677228">
    <property type="component" value="Unassembled WGS sequence"/>
</dbReference>
<name>A0A8S2H820_9BILA</name>
<evidence type="ECO:0000313" key="3">
    <source>
        <dbReference type="Proteomes" id="UP000682733"/>
    </source>
</evidence>
<dbReference type="EMBL" id="CAJOBA010001735">
    <property type="protein sequence ID" value="CAF3611934.1"/>
    <property type="molecule type" value="Genomic_DNA"/>
</dbReference>
<sequence length="258" mass="30882">MKNKKLKKIKFDFDVNSDTRNKQQNKLIKVNLKQPKSILNVSNKSSSSSIITKKQYKKSKFDFIKKLYFSHWKKKKKKKETSIIKTNNDGKEEQCIKHFPPKIEELEYEFMERLKLMHYQWEQNSDKNFISSHMYQRKQQFLPDSPQTFDEILKQNIDECHSYRDKLTNLRNLLKLTRNKQLLTTQSAIALNNDQRKLMNYIHRTLSSKDIDSVYQPIMFNNNKHRIQLYKKTATVQLNSSQSDTFQSLSTTSTQFHQ</sequence>
<proteinExistence type="predicted"/>
<accession>A0A8S2H820</accession>